<dbReference type="Proteomes" id="UP000261560">
    <property type="component" value="Unplaced"/>
</dbReference>
<organism evidence="2 3">
    <name type="scientific">Oryzias melastigma</name>
    <name type="common">Marine medaka</name>
    <dbReference type="NCBI Taxonomy" id="30732"/>
    <lineage>
        <taxon>Eukaryota</taxon>
        <taxon>Metazoa</taxon>
        <taxon>Chordata</taxon>
        <taxon>Craniata</taxon>
        <taxon>Vertebrata</taxon>
        <taxon>Euteleostomi</taxon>
        <taxon>Actinopterygii</taxon>
        <taxon>Neopterygii</taxon>
        <taxon>Teleostei</taxon>
        <taxon>Neoteleostei</taxon>
        <taxon>Acanthomorphata</taxon>
        <taxon>Ovalentaria</taxon>
        <taxon>Atherinomorphae</taxon>
        <taxon>Beloniformes</taxon>
        <taxon>Adrianichthyidae</taxon>
        <taxon>Oryziinae</taxon>
        <taxon>Oryzias</taxon>
    </lineage>
</organism>
<dbReference type="PANTHER" id="PTHR31366:SF2">
    <property type="entry name" value="UPF0739 PROTEIN C1ORF74"/>
    <property type="match status" value="1"/>
</dbReference>
<sequence>MSAAEHYVAAAQRCLRVGRKSLSSSQSLDLAAQVTAVDLGLKPALLYDSNGAGVEQLQQYLSSLQSLQLLSESLLTMDLNGNCLIINTSAARSHLERVLSDGSVAVVDVSSSLERPLIADRQTQLKTTFQHLQLLAGDLQLQQPQKPFCVGSRCEEWNLCTVFGLLLGYPFVYWFDQAESFENCLSMTPLTLTTASAAWRADGHRSGLYSFSVPAALQEETSCTMENWKLHLQERFKEQNILKDLSISQSTVTLPSVCL</sequence>
<evidence type="ECO:0000313" key="3">
    <source>
        <dbReference type="Proteomes" id="UP000261560"/>
    </source>
</evidence>
<keyword evidence="3" id="KW-1185">Reference proteome</keyword>
<dbReference type="AlphaFoldDB" id="A0A3B3BK33"/>
<dbReference type="GeneTree" id="ENSGT00390000002240"/>
<comment type="similarity">
    <text evidence="1">Belongs to the UPF0739 family.</text>
</comment>
<dbReference type="InterPro" id="IPR027850">
    <property type="entry name" value="DUF4504"/>
</dbReference>
<dbReference type="Pfam" id="PF14953">
    <property type="entry name" value="DUF4504"/>
    <property type="match status" value="1"/>
</dbReference>
<proteinExistence type="inferred from homology"/>
<evidence type="ECO:0000313" key="2">
    <source>
        <dbReference type="Ensembl" id="ENSOMEP00000005462.1"/>
    </source>
</evidence>
<protein>
    <submittedName>
        <fullName evidence="2">Zgc:112163</fullName>
    </submittedName>
</protein>
<dbReference type="Ensembl" id="ENSOMET00000007436.1">
    <property type="protein sequence ID" value="ENSOMEP00000005462.1"/>
    <property type="gene ID" value="ENSOMEG00000006454.1"/>
</dbReference>
<reference evidence="2" key="2">
    <citation type="submission" date="2025-09" db="UniProtKB">
        <authorList>
            <consortium name="Ensembl"/>
        </authorList>
    </citation>
    <scope>IDENTIFICATION</scope>
</reference>
<dbReference type="PANTHER" id="PTHR31366">
    <property type="entry name" value="UPF0739 PROTEIN C1ORF74"/>
    <property type="match status" value="1"/>
</dbReference>
<dbReference type="OrthoDB" id="10056365at2759"/>
<dbReference type="RefSeq" id="XP_024125567.1">
    <property type="nucleotide sequence ID" value="XM_024269799.2"/>
</dbReference>
<evidence type="ECO:0000256" key="1">
    <source>
        <dbReference type="ARBA" id="ARBA00007065"/>
    </source>
</evidence>
<dbReference type="STRING" id="30732.ENSOMEP00000005462"/>
<dbReference type="PaxDb" id="30732-ENSOMEP00000005462"/>
<name>A0A3B3BK33_ORYME</name>
<dbReference type="OMA" id="YPVTYWF"/>
<accession>A0A3B3BK33</accession>
<dbReference type="CTD" id="109891263"/>
<reference evidence="2" key="1">
    <citation type="submission" date="2025-08" db="UniProtKB">
        <authorList>
            <consortium name="Ensembl"/>
        </authorList>
    </citation>
    <scope>IDENTIFICATION</scope>
</reference>
<dbReference type="GeneID" id="112144915"/>
<dbReference type="KEGG" id="oml:112144915"/>